<feature type="domain" description="Predicted pPIWI-associating nuclease group 2" evidence="2">
    <location>
        <begin position="152"/>
        <end position="272"/>
    </location>
</feature>
<protein>
    <submittedName>
        <fullName evidence="3">Uncharacterized protein</fullName>
    </submittedName>
</protein>
<keyword evidence="4" id="KW-1185">Reference proteome</keyword>
<organism evidence="3 4">
    <name type="scientific">Oceanibacterium hippocampi</name>
    <dbReference type="NCBI Taxonomy" id="745714"/>
    <lineage>
        <taxon>Bacteria</taxon>
        <taxon>Pseudomonadati</taxon>
        <taxon>Pseudomonadota</taxon>
        <taxon>Alphaproteobacteria</taxon>
        <taxon>Sneathiellales</taxon>
        <taxon>Sneathiellaceae</taxon>
        <taxon>Oceanibacterium</taxon>
    </lineage>
</organism>
<dbReference type="InterPro" id="IPR040556">
    <property type="entry name" value="pP_pnuc_1"/>
</dbReference>
<dbReference type="Proteomes" id="UP000193200">
    <property type="component" value="Unassembled WGS sequence"/>
</dbReference>
<dbReference type="InParanoid" id="A0A1Y5T532"/>
<evidence type="ECO:0000259" key="2">
    <source>
        <dbReference type="Pfam" id="PF18166"/>
    </source>
</evidence>
<sequence>MRELIDGQLVDGFERELFQAALANLDAANNPLRFNNFSYAMRELVRHVLARLAPDEEVLNCSWYKNETENQNGISRKQRVFYAVHGGLTRSYVQDELGLDLEDIHRTLRDTVNELSKYTHIQPAIFNVDDDKVLELVDETMSAVVYLFDIMDESRHLLLNALRYHIERSIFEAAVGETILSIDELASHHSIEIVFTDEVEVAEICSRFVTFLASGELVCELQWGSGGDQRRGDGAVSSESFPFTCVLKGPVQNPSAIQVDEHALDVDTSSWFE</sequence>
<evidence type="ECO:0000313" key="4">
    <source>
        <dbReference type="Proteomes" id="UP000193200"/>
    </source>
</evidence>
<evidence type="ECO:0000313" key="3">
    <source>
        <dbReference type="EMBL" id="SLN56127.1"/>
    </source>
</evidence>
<reference evidence="3 4" key="1">
    <citation type="submission" date="2017-03" db="EMBL/GenBank/DDBJ databases">
        <authorList>
            <person name="Afonso C.L."/>
            <person name="Miller P.J."/>
            <person name="Scott M.A."/>
            <person name="Spackman E."/>
            <person name="Goraichik I."/>
            <person name="Dimitrov K.M."/>
            <person name="Suarez D.L."/>
            <person name="Swayne D.E."/>
        </authorList>
    </citation>
    <scope>NUCLEOTIDE SEQUENCE [LARGE SCALE GENOMIC DNA]</scope>
    <source>
        <strain evidence="3 4">CECT 7691</strain>
    </source>
</reference>
<dbReference type="EMBL" id="FWFR01000002">
    <property type="protein sequence ID" value="SLN56127.1"/>
    <property type="molecule type" value="Genomic_DNA"/>
</dbReference>
<dbReference type="OrthoDB" id="712022at2"/>
<evidence type="ECO:0000259" key="1">
    <source>
        <dbReference type="Pfam" id="PF18165"/>
    </source>
</evidence>
<dbReference type="Pfam" id="PF18166">
    <property type="entry name" value="pP_pnuc_2"/>
    <property type="match status" value="1"/>
</dbReference>
<accession>A0A1Y5T532</accession>
<proteinExistence type="predicted"/>
<dbReference type="AlphaFoldDB" id="A0A1Y5T532"/>
<gene>
    <name evidence="3" type="ORF">OCH7691_02423</name>
</gene>
<feature type="domain" description="Predicted pPIWI-associating nuclease" evidence="1">
    <location>
        <begin position="8"/>
        <end position="142"/>
    </location>
</feature>
<dbReference type="InterPro" id="IPR041584">
    <property type="entry name" value="Put_pPIWI_pnuc_2"/>
</dbReference>
<dbReference type="RefSeq" id="WP_139839669.1">
    <property type="nucleotide sequence ID" value="NZ_FWFR01000002.1"/>
</dbReference>
<name>A0A1Y5T532_9PROT</name>
<dbReference type="Pfam" id="PF18165">
    <property type="entry name" value="pP_pnuc_1"/>
    <property type="match status" value="1"/>
</dbReference>